<evidence type="ECO:0000313" key="1">
    <source>
        <dbReference type="EMBL" id="GEL95368.1"/>
    </source>
</evidence>
<comment type="caution">
    <text evidence="1">The sequence shown here is derived from an EMBL/GenBank/DDBJ whole genome shotgun (WGS) entry which is preliminary data.</text>
</comment>
<proteinExistence type="predicted"/>
<dbReference type="EMBL" id="BJWG01000008">
    <property type="protein sequence ID" value="GEL95368.1"/>
    <property type="molecule type" value="Genomic_DNA"/>
</dbReference>
<keyword evidence="2" id="KW-1185">Reference proteome</keyword>
<gene>
    <name evidence="1" type="ORF">CCO02nite_20260</name>
</gene>
<evidence type="ECO:0000313" key="2">
    <source>
        <dbReference type="Proteomes" id="UP000321720"/>
    </source>
</evidence>
<name>A0A511JBL3_9CELL</name>
<organism evidence="1 2">
    <name type="scientific">Cellulomonas composti</name>
    <dbReference type="NCBI Taxonomy" id="266130"/>
    <lineage>
        <taxon>Bacteria</taxon>
        <taxon>Bacillati</taxon>
        <taxon>Actinomycetota</taxon>
        <taxon>Actinomycetes</taxon>
        <taxon>Micrococcales</taxon>
        <taxon>Cellulomonadaceae</taxon>
        <taxon>Cellulomonas</taxon>
    </lineage>
</organism>
<protein>
    <submittedName>
        <fullName evidence="1">Uncharacterized protein</fullName>
    </submittedName>
</protein>
<reference evidence="1 2" key="1">
    <citation type="submission" date="2019-07" db="EMBL/GenBank/DDBJ databases">
        <title>Whole genome shotgun sequence of Cellulomonas composti NBRC 100758.</title>
        <authorList>
            <person name="Hosoyama A."/>
            <person name="Uohara A."/>
            <person name="Ohji S."/>
            <person name="Ichikawa N."/>
        </authorList>
    </citation>
    <scope>NUCLEOTIDE SEQUENCE [LARGE SCALE GENOMIC DNA]</scope>
    <source>
        <strain evidence="1 2">NBRC 100758</strain>
    </source>
</reference>
<sequence>MPTRISTDDVDESLYGSDAAAPPTISASATSRATTPAHTYVVKGRRGWMRTVAMAATVDLAACARG</sequence>
<dbReference type="Proteomes" id="UP000321720">
    <property type="component" value="Unassembled WGS sequence"/>
</dbReference>
<dbReference type="AlphaFoldDB" id="A0A511JBL3"/>
<accession>A0A511JBL3</accession>